<dbReference type="GO" id="GO:0005085">
    <property type="term" value="F:guanyl-nucleotide exchange factor activity"/>
    <property type="evidence" value="ECO:0007669"/>
    <property type="project" value="TreeGrafter"/>
</dbReference>
<dbReference type="GO" id="GO:0005634">
    <property type="term" value="C:nucleus"/>
    <property type="evidence" value="ECO:0007669"/>
    <property type="project" value="TreeGrafter"/>
</dbReference>
<dbReference type="Gene3D" id="3.40.1000.10">
    <property type="entry name" value="Mog1/PsbP, alpha/beta/alpha sandwich"/>
    <property type="match status" value="1"/>
</dbReference>
<dbReference type="AlphaFoldDB" id="A0A507E9T8"/>
<dbReference type="OrthoDB" id="10255285at2759"/>
<sequence>MPVPSPSTIPTCRKDLYGGAMSMSIPQSFADVSMLREVPSNQEVFADQLSDQSIMIELLELASDATTENAGKYHYAQLAQDNEAVTSDILSEEQLDTSNALPFLPSNVHASIIVGRQTVAKFNESSPDAHNVVIIYLALIRIPQVTTDLVISHNQPIVLGSASSSTTALAGVGLQAPVAEEGLDSFRKMLQSLKIMDWGLFGETGSG</sequence>
<organism evidence="4 5">
    <name type="scientific">Powellomyces hirtus</name>
    <dbReference type="NCBI Taxonomy" id="109895"/>
    <lineage>
        <taxon>Eukaryota</taxon>
        <taxon>Fungi</taxon>
        <taxon>Fungi incertae sedis</taxon>
        <taxon>Chytridiomycota</taxon>
        <taxon>Chytridiomycota incertae sedis</taxon>
        <taxon>Chytridiomycetes</taxon>
        <taxon>Spizellomycetales</taxon>
        <taxon>Powellomycetaceae</taxon>
        <taxon>Powellomyces</taxon>
    </lineage>
</organism>
<dbReference type="GO" id="GO:0031267">
    <property type="term" value="F:small GTPase binding"/>
    <property type="evidence" value="ECO:0007669"/>
    <property type="project" value="TreeGrafter"/>
</dbReference>
<keyword evidence="3" id="KW-0653">Protein transport</keyword>
<evidence type="ECO:0000313" key="4">
    <source>
        <dbReference type="EMBL" id="TPX59938.1"/>
    </source>
</evidence>
<dbReference type="InterPro" id="IPR016123">
    <property type="entry name" value="Mog1/PsbP_a/b/a-sand"/>
</dbReference>
<proteinExistence type="inferred from homology"/>
<accession>A0A507E9T8</accession>
<dbReference type="SUPFAM" id="SSF55724">
    <property type="entry name" value="Mog1p/PsbP-like"/>
    <property type="match status" value="1"/>
</dbReference>
<keyword evidence="2" id="KW-0813">Transport</keyword>
<protein>
    <recommendedName>
        <fullName evidence="6">Ran guanine nucleotide release factor</fullName>
    </recommendedName>
</protein>
<dbReference type="Pfam" id="PF04603">
    <property type="entry name" value="Mog1"/>
    <property type="match status" value="1"/>
</dbReference>
<name>A0A507E9T8_9FUNG</name>
<keyword evidence="5" id="KW-1185">Reference proteome</keyword>
<evidence type="ECO:0008006" key="6">
    <source>
        <dbReference type="Google" id="ProtNLM"/>
    </source>
</evidence>
<gene>
    <name evidence="4" type="ORF">PhCBS80983_g02128</name>
</gene>
<dbReference type="STRING" id="109895.A0A507E9T8"/>
<dbReference type="Proteomes" id="UP000318582">
    <property type="component" value="Unassembled WGS sequence"/>
</dbReference>
<evidence type="ECO:0000256" key="1">
    <source>
        <dbReference type="ARBA" id="ARBA00010307"/>
    </source>
</evidence>
<dbReference type="GO" id="GO:0006606">
    <property type="term" value="P:protein import into nucleus"/>
    <property type="evidence" value="ECO:0007669"/>
    <property type="project" value="TreeGrafter"/>
</dbReference>
<reference evidence="4 5" key="1">
    <citation type="journal article" date="2019" name="Sci. Rep.">
        <title>Comparative genomics of chytrid fungi reveal insights into the obligate biotrophic and pathogenic lifestyle of Synchytrium endobioticum.</title>
        <authorList>
            <person name="van de Vossenberg B.T.L.H."/>
            <person name="Warris S."/>
            <person name="Nguyen H.D.T."/>
            <person name="van Gent-Pelzer M.P.E."/>
            <person name="Joly D.L."/>
            <person name="van de Geest H.C."/>
            <person name="Bonants P.J.M."/>
            <person name="Smith D.S."/>
            <person name="Levesque C.A."/>
            <person name="van der Lee T.A.J."/>
        </authorList>
    </citation>
    <scope>NUCLEOTIDE SEQUENCE [LARGE SCALE GENOMIC DNA]</scope>
    <source>
        <strain evidence="4 5">CBS 809.83</strain>
    </source>
</reference>
<evidence type="ECO:0000256" key="3">
    <source>
        <dbReference type="ARBA" id="ARBA00022927"/>
    </source>
</evidence>
<dbReference type="PANTHER" id="PTHR15837">
    <property type="entry name" value="RAN GUANINE NUCLEOTIDE RELEASE FACTOR"/>
    <property type="match status" value="1"/>
</dbReference>
<comment type="caution">
    <text evidence="4">The sequence shown here is derived from an EMBL/GenBank/DDBJ whole genome shotgun (WGS) entry which is preliminary data.</text>
</comment>
<dbReference type="InterPro" id="IPR007681">
    <property type="entry name" value="Mog1"/>
</dbReference>
<dbReference type="PANTHER" id="PTHR15837:SF0">
    <property type="entry name" value="RAN GUANINE NUCLEOTIDE RELEASE FACTOR"/>
    <property type="match status" value="1"/>
</dbReference>
<evidence type="ECO:0000313" key="5">
    <source>
        <dbReference type="Proteomes" id="UP000318582"/>
    </source>
</evidence>
<evidence type="ECO:0000256" key="2">
    <source>
        <dbReference type="ARBA" id="ARBA00022448"/>
    </source>
</evidence>
<dbReference type="EMBL" id="QEAQ01000020">
    <property type="protein sequence ID" value="TPX59938.1"/>
    <property type="molecule type" value="Genomic_DNA"/>
</dbReference>
<comment type="similarity">
    <text evidence="1">Belongs to the MOG1 family.</text>
</comment>